<evidence type="ECO:0000313" key="3">
    <source>
        <dbReference type="EMBL" id="AUX24127.1"/>
    </source>
</evidence>
<evidence type="ECO:0000256" key="1">
    <source>
        <dbReference type="SAM" id="MobiDB-lite"/>
    </source>
</evidence>
<dbReference type="EMBL" id="CP012670">
    <property type="protein sequence ID" value="AUX24127.1"/>
    <property type="molecule type" value="Genomic_DNA"/>
</dbReference>
<feature type="compositionally biased region" description="Gly residues" evidence="1">
    <location>
        <begin position="265"/>
        <end position="294"/>
    </location>
</feature>
<dbReference type="Proteomes" id="UP000295781">
    <property type="component" value="Chromosome"/>
</dbReference>
<feature type="compositionally biased region" description="Low complexity" evidence="1">
    <location>
        <begin position="330"/>
        <end position="342"/>
    </location>
</feature>
<feature type="compositionally biased region" description="Gly residues" evidence="1">
    <location>
        <begin position="368"/>
        <end position="386"/>
    </location>
</feature>
<evidence type="ECO:0000256" key="2">
    <source>
        <dbReference type="SAM" id="SignalP"/>
    </source>
</evidence>
<organism evidence="3 4">
    <name type="scientific">Sorangium cellulosum</name>
    <name type="common">Polyangium cellulosum</name>
    <dbReference type="NCBI Taxonomy" id="56"/>
    <lineage>
        <taxon>Bacteria</taxon>
        <taxon>Pseudomonadati</taxon>
        <taxon>Myxococcota</taxon>
        <taxon>Polyangia</taxon>
        <taxon>Polyangiales</taxon>
        <taxon>Polyangiaceae</taxon>
        <taxon>Sorangium</taxon>
    </lineage>
</organism>
<name>A0A4P2Q446_SORCE</name>
<dbReference type="RefSeq" id="WP_207213635.1">
    <property type="nucleotide sequence ID" value="NZ_CP012670.1"/>
</dbReference>
<feature type="region of interest" description="Disordered" evidence="1">
    <location>
        <begin position="210"/>
        <end position="386"/>
    </location>
</feature>
<dbReference type="AlphaFoldDB" id="A0A4P2Q446"/>
<sequence length="518" mass="48313">MRRVYWSGVVVVLAGLATAASAGCGALPEGCPYLLQCDLGEAGGGGGGGGSTPEECVPSKSGEAVNDGCGVFVAASGDDAAAGTKAAPVKTIQQAVTRAQQEGAARRVYACAETFEGQVELPGGVALFGGLDCSNGWSWIGETNKTILTAPEGEIPLVMRGGGGAARVEDVHVTARAIDPSNETARGLSSIAALAESIAVEMARCTLEASDAADGRDGEPYEEPALAGEQGNQGREACSGEIVVPGGVKRNECGTPDDPSDDSTGGTGGIGQMTEGGAGSPGGPEGAGGLGGAGERAQECTAGTAGDDGLPGEPGPNATGLGTLSSSGYAGLSGTAGSPGTTAQGGGGGGGAKGASGANQCTPESPGGASGGSGGPGGCGGKGGNPGGPGGASIALVSLDAELTFNDVLLKSGRGGRGGNGGLGQEGGSGGLGGPGGAVPAGIEGLHPGCSGGPGGKGGNGGNGGGGLGGHSLGIAYRGKPPPSSGFSVETGEAGPGGTGAGDSGAAGVKADALEFAP</sequence>
<gene>
    <name evidence="3" type="ORF">SOCEGT47_046630</name>
</gene>
<proteinExistence type="predicted"/>
<feature type="signal peptide" evidence="2">
    <location>
        <begin position="1"/>
        <end position="22"/>
    </location>
</feature>
<evidence type="ECO:0000313" key="4">
    <source>
        <dbReference type="Proteomes" id="UP000295781"/>
    </source>
</evidence>
<feature type="region of interest" description="Disordered" evidence="1">
    <location>
        <begin position="472"/>
        <end position="518"/>
    </location>
</feature>
<dbReference type="SUPFAM" id="SSF51126">
    <property type="entry name" value="Pectin lyase-like"/>
    <property type="match status" value="1"/>
</dbReference>
<dbReference type="InterPro" id="IPR012334">
    <property type="entry name" value="Pectin_lyas_fold"/>
</dbReference>
<keyword evidence="2" id="KW-0732">Signal</keyword>
<feature type="region of interest" description="Disordered" evidence="1">
    <location>
        <begin position="414"/>
        <end position="439"/>
    </location>
</feature>
<feature type="compositionally biased region" description="Gly residues" evidence="1">
    <location>
        <begin position="343"/>
        <end position="354"/>
    </location>
</feature>
<accession>A0A4P2Q446</accession>
<dbReference type="Gene3D" id="2.160.20.10">
    <property type="entry name" value="Single-stranded right-handed beta-helix, Pectin lyase-like"/>
    <property type="match status" value="1"/>
</dbReference>
<protein>
    <recommendedName>
        <fullName evidence="5">PGRS family protein</fullName>
    </recommendedName>
</protein>
<feature type="compositionally biased region" description="Gly residues" evidence="1">
    <location>
        <begin position="494"/>
        <end position="505"/>
    </location>
</feature>
<dbReference type="PROSITE" id="PS51257">
    <property type="entry name" value="PROKAR_LIPOPROTEIN"/>
    <property type="match status" value="1"/>
</dbReference>
<reference evidence="3 4" key="1">
    <citation type="submission" date="2015-09" db="EMBL/GenBank/DDBJ databases">
        <title>Sorangium comparison.</title>
        <authorList>
            <person name="Zaburannyi N."/>
            <person name="Bunk B."/>
            <person name="Overmann J."/>
            <person name="Mueller R."/>
        </authorList>
    </citation>
    <scope>NUCLEOTIDE SEQUENCE [LARGE SCALE GENOMIC DNA]</scope>
    <source>
        <strain evidence="3 4">So ceGT47</strain>
    </source>
</reference>
<evidence type="ECO:0008006" key="5">
    <source>
        <dbReference type="Google" id="ProtNLM"/>
    </source>
</evidence>
<feature type="chain" id="PRO_5020670675" description="PGRS family protein" evidence="2">
    <location>
        <begin position="23"/>
        <end position="518"/>
    </location>
</feature>
<dbReference type="InterPro" id="IPR011050">
    <property type="entry name" value="Pectin_lyase_fold/virulence"/>
</dbReference>